<dbReference type="GO" id="GO:0072357">
    <property type="term" value="C:PTW/PP1 phosphatase complex"/>
    <property type="evidence" value="ECO:0007669"/>
    <property type="project" value="EnsemblFungi"/>
</dbReference>
<dbReference type="InParanoid" id="A0A151GFL9"/>
<dbReference type="InterPro" id="IPR025875">
    <property type="entry name" value="Leu-rich_rpt_4"/>
</dbReference>
<dbReference type="SMART" id="SM00365">
    <property type="entry name" value="LRR_SD22"/>
    <property type="match status" value="10"/>
</dbReference>
<evidence type="ECO:0000256" key="2">
    <source>
        <dbReference type="ARBA" id="ARBA00022737"/>
    </source>
</evidence>
<dbReference type="PANTHER" id="PTHR46652:SF3">
    <property type="entry name" value="LEUCINE-RICH REPEAT-CONTAINING PROTEIN 9"/>
    <property type="match status" value="1"/>
</dbReference>
<keyword evidence="1" id="KW-0433">Leucine-rich repeat</keyword>
<dbReference type="AlphaFoldDB" id="A0A151GFL9"/>
<dbReference type="PROSITE" id="PS51450">
    <property type="entry name" value="LRR"/>
    <property type="match status" value="7"/>
</dbReference>
<dbReference type="GeneID" id="63720503"/>
<reference evidence="4 5" key="1">
    <citation type="journal article" date="2016" name="Sci. Rep.">
        <title>Insights into Adaptations to a Near-Obligate Nematode Endoparasitic Lifestyle from the Finished Genome of Drechmeria coniospora.</title>
        <authorList>
            <person name="Zhang L."/>
            <person name="Zhou Z."/>
            <person name="Guo Q."/>
            <person name="Fokkens L."/>
            <person name="Miskei M."/>
            <person name="Pocsi I."/>
            <person name="Zhang W."/>
            <person name="Chen M."/>
            <person name="Wang L."/>
            <person name="Sun Y."/>
            <person name="Donzelli B.G."/>
            <person name="Gibson D.M."/>
            <person name="Nelson D.R."/>
            <person name="Luo J.G."/>
            <person name="Rep M."/>
            <person name="Liu H."/>
            <person name="Yang S."/>
            <person name="Wang J."/>
            <person name="Krasnoff S.B."/>
            <person name="Xu Y."/>
            <person name="Molnar I."/>
            <person name="Lin M."/>
        </authorList>
    </citation>
    <scope>NUCLEOTIDE SEQUENCE [LARGE SCALE GENOMIC DNA]</scope>
    <source>
        <strain evidence="4 5">ARSEF 6962</strain>
    </source>
</reference>
<dbReference type="RefSeq" id="XP_040655247.1">
    <property type="nucleotide sequence ID" value="XM_040805143.1"/>
</dbReference>
<sequence>MNSAVDDRHQHFATLLPTSQNFRQIIPAASCCFRTALSLPYPFRRPSRHAAQVAPCQFHLQFAMQVPGNETPATPTTHIDIQDDRAAPREDDETNHRMKNSKGWDGKLRVPKAARVTNPEALSDPDYSDDSNVLPGHEISADEDLLDSEDSGTEEIMCSHSRIKSMSSLRLARFKNAARICLRQNNIQEIEGLEPLAATLKDVDLYDNLISQMRGLDKLTNLTSLDLSFNKIKHIRNISHMTNLKELYLVANKIGRIEGLGSLASLTSLELGSNRIRELSNLDGLNRLEELWVAKNKIADLGGLGGLPNLRLLSIQSNRIRNLAPLKDAVALEELYISHNALESLEGIQANINLRVLDISNNQVESLEGLEVLSKLEEVWASYNQVADIGQVERVLRDKEHLTTVYFEGNPLQLRGPALYRNKIRLALPQVRQIDASKLQLCTP</sequence>
<dbReference type="InterPro" id="IPR050836">
    <property type="entry name" value="SDS22/Internalin_LRR"/>
</dbReference>
<dbReference type="InterPro" id="IPR001611">
    <property type="entry name" value="Leu-rich_rpt"/>
</dbReference>
<dbReference type="GO" id="GO:0005634">
    <property type="term" value="C:nucleus"/>
    <property type="evidence" value="ECO:0007669"/>
    <property type="project" value="EnsemblFungi"/>
</dbReference>
<evidence type="ECO:0000313" key="5">
    <source>
        <dbReference type="Proteomes" id="UP000076580"/>
    </source>
</evidence>
<feature type="compositionally biased region" description="Basic and acidic residues" evidence="3">
    <location>
        <begin position="80"/>
        <end position="89"/>
    </location>
</feature>
<organism evidence="4 5">
    <name type="scientific">Drechmeria coniospora</name>
    <name type="common">Nematophagous fungus</name>
    <name type="synonym">Meria coniospora</name>
    <dbReference type="NCBI Taxonomy" id="98403"/>
    <lineage>
        <taxon>Eukaryota</taxon>
        <taxon>Fungi</taxon>
        <taxon>Dikarya</taxon>
        <taxon>Ascomycota</taxon>
        <taxon>Pezizomycotina</taxon>
        <taxon>Sordariomycetes</taxon>
        <taxon>Hypocreomycetidae</taxon>
        <taxon>Hypocreales</taxon>
        <taxon>Ophiocordycipitaceae</taxon>
        <taxon>Drechmeria</taxon>
    </lineage>
</organism>
<proteinExistence type="predicted"/>
<accession>A0A151GFL9</accession>
<dbReference type="SMART" id="SM00369">
    <property type="entry name" value="LRR_TYP"/>
    <property type="match status" value="4"/>
</dbReference>
<comment type="caution">
    <text evidence="4">The sequence shown here is derived from an EMBL/GenBank/DDBJ whole genome shotgun (WGS) entry which is preliminary data.</text>
</comment>
<keyword evidence="2" id="KW-0677">Repeat</keyword>
<gene>
    <name evidence="4" type="ORF">DCS_07860</name>
</gene>
<dbReference type="SUPFAM" id="SSF52058">
    <property type="entry name" value="L domain-like"/>
    <property type="match status" value="1"/>
</dbReference>
<evidence type="ECO:0000313" key="4">
    <source>
        <dbReference type="EMBL" id="KYK55895.1"/>
    </source>
</evidence>
<dbReference type="GO" id="GO:0045842">
    <property type="term" value="P:positive regulation of mitotic metaphase/anaphase transition"/>
    <property type="evidence" value="ECO:0007669"/>
    <property type="project" value="EnsemblFungi"/>
</dbReference>
<dbReference type="Gene3D" id="3.80.10.10">
    <property type="entry name" value="Ribonuclease Inhibitor"/>
    <property type="match status" value="3"/>
</dbReference>
<dbReference type="InterPro" id="IPR003591">
    <property type="entry name" value="Leu-rich_rpt_typical-subtyp"/>
</dbReference>
<dbReference type="PANTHER" id="PTHR46652">
    <property type="entry name" value="LEUCINE-RICH REPEAT AND IQ DOMAIN-CONTAINING PROTEIN 1-RELATED"/>
    <property type="match status" value="1"/>
</dbReference>
<feature type="region of interest" description="Disordered" evidence="3">
    <location>
        <begin position="69"/>
        <end position="137"/>
    </location>
</feature>
<dbReference type="FunFam" id="3.80.10.10:FF:001078">
    <property type="entry name" value="Protein phosphatase PP1 regulatory subunit sds22"/>
    <property type="match status" value="1"/>
</dbReference>
<dbReference type="InterPro" id="IPR032675">
    <property type="entry name" value="LRR_dom_sf"/>
</dbReference>
<dbReference type="Pfam" id="PF12799">
    <property type="entry name" value="LRR_4"/>
    <property type="match status" value="3"/>
</dbReference>
<keyword evidence="5" id="KW-1185">Reference proteome</keyword>
<dbReference type="EMBL" id="LAYC01000003">
    <property type="protein sequence ID" value="KYK55895.1"/>
    <property type="molecule type" value="Genomic_DNA"/>
</dbReference>
<dbReference type="Pfam" id="PF13516">
    <property type="entry name" value="LRR_6"/>
    <property type="match status" value="1"/>
</dbReference>
<evidence type="ECO:0000256" key="1">
    <source>
        <dbReference type="ARBA" id="ARBA00022614"/>
    </source>
</evidence>
<protein>
    <submittedName>
        <fullName evidence="4">Protein phosphatases PP1 regulatory subunit sds22</fullName>
    </submittedName>
</protein>
<dbReference type="STRING" id="98403.A0A151GFL9"/>
<evidence type="ECO:0000256" key="3">
    <source>
        <dbReference type="SAM" id="MobiDB-lite"/>
    </source>
</evidence>
<dbReference type="Proteomes" id="UP000076580">
    <property type="component" value="Chromosome 03"/>
</dbReference>
<dbReference type="GO" id="GO:0072542">
    <property type="term" value="F:protein phosphatase activator activity"/>
    <property type="evidence" value="ECO:0007669"/>
    <property type="project" value="EnsemblFungi"/>
</dbReference>
<name>A0A151GFL9_DRECN</name>